<feature type="compositionally biased region" description="Gly residues" evidence="1">
    <location>
        <begin position="319"/>
        <end position="338"/>
    </location>
</feature>
<accession>A0A917M8W5</accession>
<evidence type="ECO:0000256" key="1">
    <source>
        <dbReference type="SAM" id="MobiDB-lite"/>
    </source>
</evidence>
<comment type="caution">
    <text evidence="2">The sequence shown here is derived from an EMBL/GenBank/DDBJ whole genome shotgun (WGS) entry which is preliminary data.</text>
</comment>
<dbReference type="Proteomes" id="UP000600247">
    <property type="component" value="Unassembled WGS sequence"/>
</dbReference>
<protein>
    <submittedName>
        <fullName evidence="2">Uncharacterized protein</fullName>
    </submittedName>
</protein>
<proteinExistence type="predicted"/>
<feature type="region of interest" description="Disordered" evidence="1">
    <location>
        <begin position="276"/>
        <end position="338"/>
    </location>
</feature>
<feature type="compositionally biased region" description="Low complexity" evidence="1">
    <location>
        <begin position="305"/>
        <end position="315"/>
    </location>
</feature>
<dbReference type="AlphaFoldDB" id="A0A917M8W5"/>
<gene>
    <name evidence="2" type="ORF">GCM10010918_48770</name>
</gene>
<organism evidence="2 3">
    <name type="scientific">Paenibacillus radicis</name>
    <name type="common">ex Gao et al. 2016</name>
    <dbReference type="NCBI Taxonomy" id="1737354"/>
    <lineage>
        <taxon>Bacteria</taxon>
        <taxon>Bacillati</taxon>
        <taxon>Bacillota</taxon>
        <taxon>Bacilli</taxon>
        <taxon>Bacillales</taxon>
        <taxon>Paenibacillaceae</taxon>
        <taxon>Paenibacillus</taxon>
    </lineage>
</organism>
<dbReference type="EMBL" id="BMHY01000014">
    <property type="protein sequence ID" value="GGG85083.1"/>
    <property type="molecule type" value="Genomic_DNA"/>
</dbReference>
<evidence type="ECO:0000313" key="2">
    <source>
        <dbReference type="EMBL" id="GGG85083.1"/>
    </source>
</evidence>
<name>A0A917M8W5_9BACL</name>
<sequence length="338" mass="36931">MTPIWIFVLCIAIFVIVLLGRGSAKGKGRSTLMRPFRWPIEEPPAALGVPVGHPVRSAAERLETALGLDLESRVKDRVLKEAPDMSDEEWNWTWFELKRYFLMCAVMKGVTMYSGKVDAVWHEMLMFTREYEEFCSKLCGMMIHHAPHGPSDAPEQDERAWFDWVYGELFTQAPASGRLWGNFYRTKMPESRLKPLAELEAAELREKWFNAKAISHYADLGETADYLIHRAKSQLQGAGRGTASVPAWQGGYDPMLSGTGLLAGLLIMNSIGTSSDSEFSRQMDMGQTEEQRQANDSGAFVPPVCGSGSDPSGSDHSGGDGGGSDGGSSCGGGGCSSS</sequence>
<reference evidence="2 3" key="1">
    <citation type="journal article" date="2014" name="Int. J. Syst. Evol. Microbiol.">
        <title>Complete genome sequence of Corynebacterium casei LMG S-19264T (=DSM 44701T), isolated from a smear-ripened cheese.</title>
        <authorList>
            <consortium name="US DOE Joint Genome Institute (JGI-PGF)"/>
            <person name="Walter F."/>
            <person name="Albersmeier A."/>
            <person name="Kalinowski J."/>
            <person name="Ruckert C."/>
        </authorList>
    </citation>
    <scope>NUCLEOTIDE SEQUENCE [LARGE SCALE GENOMIC DNA]</scope>
    <source>
        <strain evidence="2 3">CGMCC 1.15286</strain>
    </source>
</reference>
<evidence type="ECO:0000313" key="3">
    <source>
        <dbReference type="Proteomes" id="UP000600247"/>
    </source>
</evidence>
<keyword evidence="3" id="KW-1185">Reference proteome</keyword>
<dbReference type="RefSeq" id="WP_188892302.1">
    <property type="nucleotide sequence ID" value="NZ_BMHY01000014.1"/>
</dbReference>